<accession>X0TQN4</accession>
<feature type="region of interest" description="Disordered" evidence="1">
    <location>
        <begin position="1"/>
        <end position="25"/>
    </location>
</feature>
<protein>
    <submittedName>
        <fullName evidence="2">Uncharacterized protein</fullName>
    </submittedName>
</protein>
<dbReference type="AlphaFoldDB" id="X0TQN4"/>
<evidence type="ECO:0000313" key="2">
    <source>
        <dbReference type="EMBL" id="GAF95878.1"/>
    </source>
</evidence>
<evidence type="ECO:0000256" key="1">
    <source>
        <dbReference type="SAM" id="MobiDB-lite"/>
    </source>
</evidence>
<proteinExistence type="predicted"/>
<reference evidence="2" key="1">
    <citation type="journal article" date="2014" name="Front. Microbiol.">
        <title>High frequency of phylogenetically diverse reductive dehalogenase-homologous genes in deep subseafloor sedimentary metagenomes.</title>
        <authorList>
            <person name="Kawai M."/>
            <person name="Futagami T."/>
            <person name="Toyoda A."/>
            <person name="Takaki Y."/>
            <person name="Nishi S."/>
            <person name="Hori S."/>
            <person name="Arai W."/>
            <person name="Tsubouchi T."/>
            <person name="Morono Y."/>
            <person name="Uchiyama I."/>
            <person name="Ito T."/>
            <person name="Fujiyama A."/>
            <person name="Inagaki F."/>
            <person name="Takami H."/>
        </authorList>
    </citation>
    <scope>NUCLEOTIDE SEQUENCE</scope>
    <source>
        <strain evidence="2">Expedition CK06-06</strain>
    </source>
</reference>
<comment type="caution">
    <text evidence="2">The sequence shown here is derived from an EMBL/GenBank/DDBJ whole genome shotgun (WGS) entry which is preliminary data.</text>
</comment>
<sequence length="56" mass="6644">MKDKTEKVLGDTSIPGKSEGPGDWRKKFKKREDILKYLKTSERYWYSKDAFGSEKR</sequence>
<dbReference type="EMBL" id="BARS01010647">
    <property type="protein sequence ID" value="GAF95878.1"/>
    <property type="molecule type" value="Genomic_DNA"/>
</dbReference>
<organism evidence="2">
    <name type="scientific">marine sediment metagenome</name>
    <dbReference type="NCBI Taxonomy" id="412755"/>
    <lineage>
        <taxon>unclassified sequences</taxon>
        <taxon>metagenomes</taxon>
        <taxon>ecological metagenomes</taxon>
    </lineage>
</organism>
<name>X0TQN4_9ZZZZ</name>
<gene>
    <name evidence="2" type="ORF">S01H1_19659</name>
</gene>